<evidence type="ECO:0000313" key="2">
    <source>
        <dbReference type="Proteomes" id="UP001055811"/>
    </source>
</evidence>
<organism evidence="1 2">
    <name type="scientific">Cichorium intybus</name>
    <name type="common">Chicory</name>
    <dbReference type="NCBI Taxonomy" id="13427"/>
    <lineage>
        <taxon>Eukaryota</taxon>
        <taxon>Viridiplantae</taxon>
        <taxon>Streptophyta</taxon>
        <taxon>Embryophyta</taxon>
        <taxon>Tracheophyta</taxon>
        <taxon>Spermatophyta</taxon>
        <taxon>Magnoliopsida</taxon>
        <taxon>eudicotyledons</taxon>
        <taxon>Gunneridae</taxon>
        <taxon>Pentapetalae</taxon>
        <taxon>asterids</taxon>
        <taxon>campanulids</taxon>
        <taxon>Asterales</taxon>
        <taxon>Asteraceae</taxon>
        <taxon>Cichorioideae</taxon>
        <taxon>Cichorieae</taxon>
        <taxon>Cichoriinae</taxon>
        <taxon>Cichorium</taxon>
    </lineage>
</organism>
<dbReference type="Proteomes" id="UP001055811">
    <property type="component" value="Linkage Group LG04"/>
</dbReference>
<gene>
    <name evidence="1" type="ORF">L2E82_20570</name>
</gene>
<proteinExistence type="predicted"/>
<sequence>MTLDSFLDKRRFLSFSCNGLMVGLEDDNFKINTHFFLALLFSATLLPLCSCTSALSQVFVRNFNLGLDEPYNDNMYIAIINPIRSSKLNGGINCFWRESEFLEDD</sequence>
<dbReference type="EMBL" id="CM042012">
    <property type="protein sequence ID" value="KAI3749949.1"/>
    <property type="molecule type" value="Genomic_DNA"/>
</dbReference>
<name>A0ACB9DTA0_CICIN</name>
<evidence type="ECO:0000313" key="1">
    <source>
        <dbReference type="EMBL" id="KAI3749949.1"/>
    </source>
</evidence>
<protein>
    <submittedName>
        <fullName evidence="1">Uncharacterized protein</fullName>
    </submittedName>
</protein>
<accession>A0ACB9DTA0</accession>
<keyword evidence="2" id="KW-1185">Reference proteome</keyword>
<reference evidence="2" key="1">
    <citation type="journal article" date="2022" name="Mol. Ecol. Resour.">
        <title>The genomes of chicory, endive, great burdock and yacon provide insights into Asteraceae palaeo-polyploidization history and plant inulin production.</title>
        <authorList>
            <person name="Fan W."/>
            <person name="Wang S."/>
            <person name="Wang H."/>
            <person name="Wang A."/>
            <person name="Jiang F."/>
            <person name="Liu H."/>
            <person name="Zhao H."/>
            <person name="Xu D."/>
            <person name="Zhang Y."/>
        </authorList>
    </citation>
    <scope>NUCLEOTIDE SEQUENCE [LARGE SCALE GENOMIC DNA]</scope>
    <source>
        <strain evidence="2">cv. Punajuju</strain>
    </source>
</reference>
<comment type="caution">
    <text evidence="1">The sequence shown here is derived from an EMBL/GenBank/DDBJ whole genome shotgun (WGS) entry which is preliminary data.</text>
</comment>
<reference evidence="1 2" key="2">
    <citation type="journal article" date="2022" name="Mol. Ecol. Resour.">
        <title>The genomes of chicory, endive, great burdock and yacon provide insights into Asteraceae paleo-polyploidization history and plant inulin production.</title>
        <authorList>
            <person name="Fan W."/>
            <person name="Wang S."/>
            <person name="Wang H."/>
            <person name="Wang A."/>
            <person name="Jiang F."/>
            <person name="Liu H."/>
            <person name="Zhao H."/>
            <person name="Xu D."/>
            <person name="Zhang Y."/>
        </authorList>
    </citation>
    <scope>NUCLEOTIDE SEQUENCE [LARGE SCALE GENOMIC DNA]</scope>
    <source>
        <strain evidence="2">cv. Punajuju</strain>
        <tissue evidence="1">Leaves</tissue>
    </source>
</reference>